<evidence type="ECO:0000313" key="2">
    <source>
        <dbReference type="Proteomes" id="UP000664521"/>
    </source>
</evidence>
<accession>A0A8H3J5C3</accession>
<keyword evidence="2" id="KW-1185">Reference proteome</keyword>
<evidence type="ECO:0000313" key="1">
    <source>
        <dbReference type="EMBL" id="CAF9941023.1"/>
    </source>
</evidence>
<sequence length="64" mass="7122">MALQDWVIKKGRTSGVTTGQVNKSARSINWASYNNWITEEWEVLGMSGDFARPGDSGAFVTNER</sequence>
<gene>
    <name evidence="1" type="ORF">HETSPECPRED_002846</name>
</gene>
<name>A0A8H3J5C3_9LECA</name>
<dbReference type="AlphaFoldDB" id="A0A8H3J5C3"/>
<reference evidence="1" key="1">
    <citation type="submission" date="2021-03" db="EMBL/GenBank/DDBJ databases">
        <authorList>
            <person name="Tagirdzhanova G."/>
        </authorList>
    </citation>
    <scope>NUCLEOTIDE SEQUENCE</scope>
</reference>
<dbReference type="EMBL" id="CAJPDS010000171">
    <property type="protein sequence ID" value="CAF9941023.1"/>
    <property type="molecule type" value="Genomic_DNA"/>
</dbReference>
<organism evidence="1 2">
    <name type="scientific">Heterodermia speciosa</name>
    <dbReference type="NCBI Taxonomy" id="116794"/>
    <lineage>
        <taxon>Eukaryota</taxon>
        <taxon>Fungi</taxon>
        <taxon>Dikarya</taxon>
        <taxon>Ascomycota</taxon>
        <taxon>Pezizomycotina</taxon>
        <taxon>Lecanoromycetes</taxon>
        <taxon>OSLEUM clade</taxon>
        <taxon>Lecanoromycetidae</taxon>
        <taxon>Caliciales</taxon>
        <taxon>Physciaceae</taxon>
        <taxon>Heterodermia</taxon>
    </lineage>
</organism>
<proteinExistence type="predicted"/>
<dbReference type="Proteomes" id="UP000664521">
    <property type="component" value="Unassembled WGS sequence"/>
</dbReference>
<feature type="non-terminal residue" evidence="1">
    <location>
        <position position="64"/>
    </location>
</feature>
<comment type="caution">
    <text evidence="1">The sequence shown here is derived from an EMBL/GenBank/DDBJ whole genome shotgun (WGS) entry which is preliminary data.</text>
</comment>
<dbReference type="OrthoDB" id="5424209at2759"/>
<protein>
    <submittedName>
        <fullName evidence="1">Uncharacterized protein</fullName>
    </submittedName>
</protein>